<dbReference type="GO" id="GO:0044659">
    <property type="term" value="P:viral release from host cell by cytolysis"/>
    <property type="evidence" value="ECO:0007669"/>
    <property type="project" value="UniProtKB-UniRule"/>
</dbReference>
<evidence type="ECO:0000313" key="11">
    <source>
        <dbReference type="EMBL" id="BAM68865.1"/>
    </source>
</evidence>
<comment type="subcellular location">
    <subcellularLocation>
        <location evidence="9">Host cytoplasm</location>
    </subcellularLocation>
    <text evidence="9">The endolysin is cytoplasmic, but can reach the periplasmic space with the help of the holins which disrupt the host cell membrane.</text>
</comment>
<reference evidence="11 12" key="1">
    <citation type="journal article" date="2013" name="Genome Announc.">
        <title>Complete Genome Sequence of a Novel Myovirus Which Infects Atypical Strains of Edwardsiella tarda.</title>
        <authorList>
            <person name="Yasuike M."/>
            <person name="Sugaya E."/>
            <person name="Nakamura Y."/>
            <person name="Shigenobu Y."/>
            <person name="Kawato Y."/>
            <person name="Kai W."/>
            <person name="Nagai S."/>
            <person name="Fujiwara A."/>
            <person name="Sano M."/>
            <person name="Kobayashi T."/>
            <person name="Nakai T."/>
        </authorList>
    </citation>
    <scope>NUCLEOTIDE SEQUENCE [LARGE SCALE GENOMIC DNA]</scope>
</reference>
<keyword evidence="8 9" id="KW-0326">Glycosidase</keyword>
<dbReference type="PANTHER" id="PTHR38107">
    <property type="match status" value="1"/>
</dbReference>
<dbReference type="HAMAP" id="MF_04110">
    <property type="entry name" value="ENDOLYSIN_T4"/>
    <property type="match status" value="1"/>
</dbReference>
<dbReference type="Pfam" id="PF00959">
    <property type="entry name" value="Phage_lysozyme"/>
    <property type="match status" value="1"/>
</dbReference>
<keyword evidence="3 9" id="KW-1188">Viral release from host cell</keyword>
<dbReference type="GO" id="GO:0003796">
    <property type="term" value="F:lysozyme activity"/>
    <property type="evidence" value="ECO:0007669"/>
    <property type="project" value="UniProtKB-UniRule"/>
</dbReference>
<evidence type="ECO:0000256" key="4">
    <source>
        <dbReference type="ARBA" id="ARBA00022638"/>
    </source>
</evidence>
<evidence type="ECO:0000256" key="3">
    <source>
        <dbReference type="ARBA" id="ARBA00022612"/>
    </source>
</evidence>
<dbReference type="SMR" id="L0MZ33"/>
<dbReference type="KEGG" id="vg:14515974"/>
<dbReference type="InterPro" id="IPR051018">
    <property type="entry name" value="Bacteriophage_GH24"/>
</dbReference>
<accession>L0MZ33</accession>
<evidence type="ECO:0000256" key="9">
    <source>
        <dbReference type="HAMAP-Rule" id="MF_04110"/>
    </source>
</evidence>
<keyword evidence="2 9" id="KW-0929">Antimicrobial</keyword>
<evidence type="ECO:0000256" key="6">
    <source>
        <dbReference type="ARBA" id="ARBA00022852"/>
    </source>
</evidence>
<dbReference type="InterPro" id="IPR002196">
    <property type="entry name" value="Glyco_hydro_24"/>
</dbReference>
<keyword evidence="9" id="KW-1035">Host cytoplasm</keyword>
<feature type="active site" description="Proton donor/acceptor" evidence="9">
    <location>
        <position position="23"/>
    </location>
</feature>
<dbReference type="InterPro" id="IPR023346">
    <property type="entry name" value="Lysozyme-like_dom_sf"/>
</dbReference>
<sequence>MQKRNKLAGGLLALAMGIAAGYEGYRTIAYPDVGNVWTICYGETAGVKRGDTATKQQCDSMLVRSLLKHNDPLTALPQMPPNVHLAVLDWTYNVGTGNARGSTLWKHLQQGEWDKACGQFTRWRFAAGKDCAKDKSCRGVYLRRVDEAALCRGEITPEQLITKLGSSLGDPDGATAQ</sequence>
<dbReference type="SUPFAM" id="SSF53955">
    <property type="entry name" value="Lysozyme-like"/>
    <property type="match status" value="1"/>
</dbReference>
<evidence type="ECO:0000256" key="1">
    <source>
        <dbReference type="ARBA" id="ARBA00000632"/>
    </source>
</evidence>
<dbReference type="InterPro" id="IPR034690">
    <property type="entry name" value="Endolysin_T4_type"/>
</dbReference>
<evidence type="ECO:0000256" key="2">
    <source>
        <dbReference type="ARBA" id="ARBA00022529"/>
    </source>
</evidence>
<comment type="function">
    <text evidence="9">Endolysin with lysozyme activity that degrades host peptidoglycans and participates with the holin and spanin proteins in the sequential events which lead to the programmed host cell lysis releasing the mature viral particles. Once the holin has permeabilized the host cell membrane, the endolysin can reach the periplasm and break down the peptidoglycan layer.</text>
</comment>
<evidence type="ECO:0000313" key="12">
    <source>
        <dbReference type="Proteomes" id="UP000010365"/>
    </source>
</evidence>
<dbReference type="RefSeq" id="YP_007348957.1">
    <property type="nucleotide sequence ID" value="NC_020082.1"/>
</dbReference>
<dbReference type="GO" id="GO:0030430">
    <property type="term" value="C:host cell cytoplasm"/>
    <property type="evidence" value="ECO:0007669"/>
    <property type="project" value="UniProtKB-SubCell"/>
</dbReference>
<name>L0MZ33_9CAUD</name>
<comment type="catalytic activity">
    <reaction evidence="1 9 10">
        <text>Hydrolysis of (1-&gt;4)-beta-linkages between N-acetylmuramic acid and N-acetyl-D-glucosamine residues in a peptidoglycan and between N-acetyl-D-glucosamine residues in chitodextrins.</text>
        <dbReference type="EC" id="3.2.1.17"/>
    </reaction>
</comment>
<protein>
    <recommendedName>
        <fullName evidence="9">Endolysin</fullName>
        <ecNumber evidence="9">3.2.1.17</ecNumber>
    </recommendedName>
    <alternativeName>
        <fullName evidence="9">Lysis protein</fullName>
    </alternativeName>
    <alternativeName>
        <fullName evidence="9">Lysozyme</fullName>
    </alternativeName>
    <alternativeName>
        <fullName evidence="9">Muramidase</fullName>
    </alternativeName>
</protein>
<dbReference type="GO" id="GO:0009253">
    <property type="term" value="P:peptidoglycan catabolic process"/>
    <property type="evidence" value="ECO:0007669"/>
    <property type="project" value="UniProtKB-UniRule"/>
</dbReference>
<keyword evidence="6 9" id="KW-0204">Cytolysis</keyword>
<evidence type="ECO:0000256" key="5">
    <source>
        <dbReference type="ARBA" id="ARBA00022801"/>
    </source>
</evidence>
<dbReference type="OrthoDB" id="18172at10239"/>
<organism evidence="11 12">
    <name type="scientific">Edwardsiella phage MSW-3</name>
    <dbReference type="NCBI Taxonomy" id="1264700"/>
    <lineage>
        <taxon>Viruses</taxon>
        <taxon>Duplodnaviria</taxon>
        <taxon>Heunggongvirae</taxon>
        <taxon>Uroviricota</taxon>
        <taxon>Caudoviricetes</taxon>
        <taxon>Yokohamavirus</taxon>
        <taxon>Yokohamavirus MSW3</taxon>
    </lineage>
</organism>
<dbReference type="InterPro" id="IPR023347">
    <property type="entry name" value="Lysozyme_dom_sf"/>
</dbReference>
<keyword evidence="12" id="KW-1185">Reference proteome</keyword>
<dbReference type="Proteomes" id="UP000010365">
    <property type="component" value="Segment"/>
</dbReference>
<keyword evidence="7 9" id="KW-0578">Host cell lysis by virus</keyword>
<dbReference type="PANTHER" id="PTHR38107:SF3">
    <property type="entry name" value="LYSOZYME RRRD-RELATED"/>
    <property type="match status" value="1"/>
</dbReference>
<dbReference type="EMBL" id="AB767244">
    <property type="protein sequence ID" value="BAM68865.1"/>
    <property type="molecule type" value="Genomic_DNA"/>
</dbReference>
<dbReference type="CDD" id="cd16900">
    <property type="entry name" value="endolysin_R21-like"/>
    <property type="match status" value="1"/>
</dbReference>
<comment type="similarity">
    <text evidence="9 10">Belongs to the glycosyl hydrolase 24 family.</text>
</comment>
<dbReference type="GO" id="GO:0042742">
    <property type="term" value="P:defense response to bacterium"/>
    <property type="evidence" value="ECO:0007669"/>
    <property type="project" value="UniProtKB-KW"/>
</dbReference>
<dbReference type="GO" id="GO:0016998">
    <property type="term" value="P:cell wall macromolecule catabolic process"/>
    <property type="evidence" value="ECO:0007669"/>
    <property type="project" value="InterPro"/>
</dbReference>
<feature type="active site" description="Proton donor/acceptor" evidence="9">
    <location>
        <position position="32"/>
    </location>
</feature>
<keyword evidence="5 9" id="KW-0378">Hydrolase</keyword>
<dbReference type="Gene3D" id="1.10.530.40">
    <property type="match status" value="1"/>
</dbReference>
<evidence type="ECO:0000256" key="7">
    <source>
        <dbReference type="ARBA" id="ARBA00023142"/>
    </source>
</evidence>
<evidence type="ECO:0000256" key="8">
    <source>
        <dbReference type="ARBA" id="ARBA00023295"/>
    </source>
</evidence>
<dbReference type="GeneID" id="14515974"/>
<keyword evidence="4 9" id="KW-0081">Bacteriolytic enzyme</keyword>
<dbReference type="EC" id="3.2.1.17" evidence="9"/>
<proteinExistence type="inferred from homology"/>
<evidence type="ECO:0000256" key="10">
    <source>
        <dbReference type="RuleBase" id="RU003788"/>
    </source>
</evidence>